<evidence type="ECO:0000256" key="1">
    <source>
        <dbReference type="SAM" id="MobiDB-lite"/>
    </source>
</evidence>
<gene>
    <name evidence="4" type="ORF">H8B22_04055</name>
</gene>
<feature type="compositionally biased region" description="Polar residues" evidence="1">
    <location>
        <begin position="84"/>
        <end position="104"/>
    </location>
</feature>
<dbReference type="InterPro" id="IPR025392">
    <property type="entry name" value="DUF4124"/>
</dbReference>
<evidence type="ECO:0000313" key="4">
    <source>
        <dbReference type="EMBL" id="QNP41404.1"/>
    </source>
</evidence>
<dbReference type="RefSeq" id="WP_187712840.1">
    <property type="nucleotide sequence ID" value="NZ_CP060820.1"/>
</dbReference>
<protein>
    <submittedName>
        <fullName evidence="4">DUF4124 domain-containing protein</fullName>
    </submittedName>
</protein>
<keyword evidence="5" id="KW-1185">Reference proteome</keyword>
<reference evidence="4 5" key="1">
    <citation type="submission" date="2020-08" db="EMBL/GenBank/DDBJ databases">
        <title>Lysobacter sp. II4 sp. nov., isolated from soil.</title>
        <authorList>
            <person name="Woo C.Y."/>
            <person name="Kim J."/>
        </authorList>
    </citation>
    <scope>NUCLEOTIDE SEQUENCE [LARGE SCALE GENOMIC DNA]</scope>
    <source>
        <strain evidence="4 5">II4</strain>
    </source>
</reference>
<keyword evidence="2" id="KW-0732">Signal</keyword>
<dbReference type="Pfam" id="PF13511">
    <property type="entry name" value="DUF4124"/>
    <property type="match status" value="1"/>
</dbReference>
<dbReference type="Proteomes" id="UP000516018">
    <property type="component" value="Chromosome"/>
</dbReference>
<organism evidence="4 5">
    <name type="scientific">Agrilutibacter terrestris</name>
    <dbReference type="NCBI Taxonomy" id="2865112"/>
    <lineage>
        <taxon>Bacteria</taxon>
        <taxon>Pseudomonadati</taxon>
        <taxon>Pseudomonadota</taxon>
        <taxon>Gammaproteobacteria</taxon>
        <taxon>Lysobacterales</taxon>
        <taxon>Lysobacteraceae</taxon>
        <taxon>Agrilutibacter</taxon>
    </lineage>
</organism>
<feature type="compositionally biased region" description="Low complexity" evidence="1">
    <location>
        <begin position="63"/>
        <end position="76"/>
    </location>
</feature>
<dbReference type="AlphaFoldDB" id="A0A7H0FZD8"/>
<proteinExistence type="predicted"/>
<sequence length="146" mass="15670">MPRTSPRRTIRLFLALAVLLAALPVFAAKVYQWKDANGVTHYSDAPPPSQQGVRNRDLKDARAASAAAEPTATAPADPVRLTPGQDNPNCATYRSNLAQLQSSRPVGEDANGDGKPDSEMNAGERAQQIEKTQRLLQAYCTKPAGT</sequence>
<evidence type="ECO:0000259" key="3">
    <source>
        <dbReference type="Pfam" id="PF13511"/>
    </source>
</evidence>
<feature type="signal peptide" evidence="2">
    <location>
        <begin position="1"/>
        <end position="27"/>
    </location>
</feature>
<feature type="domain" description="DUF4124" evidence="3">
    <location>
        <begin position="18"/>
        <end position="71"/>
    </location>
</feature>
<dbReference type="KEGG" id="lsx:H8B22_04055"/>
<name>A0A7H0FZD8_9GAMM</name>
<accession>A0A7H0FZD8</accession>
<evidence type="ECO:0000313" key="5">
    <source>
        <dbReference type="Proteomes" id="UP000516018"/>
    </source>
</evidence>
<feature type="region of interest" description="Disordered" evidence="1">
    <location>
        <begin position="40"/>
        <end position="129"/>
    </location>
</feature>
<dbReference type="EMBL" id="CP060820">
    <property type="protein sequence ID" value="QNP41404.1"/>
    <property type="molecule type" value="Genomic_DNA"/>
</dbReference>
<feature type="chain" id="PRO_5029021979" evidence="2">
    <location>
        <begin position="28"/>
        <end position="146"/>
    </location>
</feature>
<evidence type="ECO:0000256" key="2">
    <source>
        <dbReference type="SAM" id="SignalP"/>
    </source>
</evidence>